<proteinExistence type="predicted"/>
<evidence type="ECO:0000313" key="2">
    <source>
        <dbReference type="Proteomes" id="UP000186535"/>
    </source>
</evidence>
<dbReference type="AlphaFoldDB" id="A0A1Q4L5I1"/>
<sequence length="60" mass="6885">MDKTIVFRIVTSFANFRTGQSIMIDGTEGRITSIRSVTMTSARDIEIIGRFKPYEQKKKN</sequence>
<name>A0A1Q4L5I1_BACCE</name>
<dbReference type="EMBL" id="MPON01000019">
    <property type="protein sequence ID" value="OKA32634.1"/>
    <property type="molecule type" value="Genomic_DNA"/>
</dbReference>
<evidence type="ECO:0000313" key="1">
    <source>
        <dbReference type="EMBL" id="OKA32634.1"/>
    </source>
</evidence>
<accession>A0A1Q4L5I1</accession>
<comment type="caution">
    <text evidence="1">The sequence shown here is derived from an EMBL/GenBank/DDBJ whole genome shotgun (WGS) entry which is preliminary data.</text>
</comment>
<dbReference type="RefSeq" id="WP_073519077.1">
    <property type="nucleotide sequence ID" value="NZ_MPOM01000006.1"/>
</dbReference>
<gene>
    <name evidence="1" type="ORF">BJR07_27335</name>
</gene>
<dbReference type="Proteomes" id="UP000186535">
    <property type="component" value="Unassembled WGS sequence"/>
</dbReference>
<organism evidence="1 2">
    <name type="scientific">Bacillus cereus</name>
    <dbReference type="NCBI Taxonomy" id="1396"/>
    <lineage>
        <taxon>Bacteria</taxon>
        <taxon>Bacillati</taxon>
        <taxon>Bacillota</taxon>
        <taxon>Bacilli</taxon>
        <taxon>Bacillales</taxon>
        <taxon>Bacillaceae</taxon>
        <taxon>Bacillus</taxon>
        <taxon>Bacillus cereus group</taxon>
    </lineage>
</organism>
<reference evidence="1 2" key="1">
    <citation type="submission" date="2016-11" db="EMBL/GenBank/DDBJ databases">
        <title>Identification of Bacillus cereus isolated from egg-white.</title>
        <authorList>
            <person name="Soni A."/>
            <person name="Oey I."/>
            <person name="Silcock P."/>
            <person name="Bremer P."/>
        </authorList>
    </citation>
    <scope>NUCLEOTIDE SEQUENCE [LARGE SCALE GENOMIC DNA]</scope>
    <source>
        <strain evidence="1 2">NZAS03</strain>
    </source>
</reference>
<protein>
    <submittedName>
        <fullName evidence="1">Uncharacterized protein</fullName>
    </submittedName>
</protein>